<name>A0A3B1CMD1_9ZZZZ</name>
<dbReference type="InterPro" id="IPR036061">
    <property type="entry name" value="CheW-like_dom_sf"/>
</dbReference>
<feature type="domain" description="CheW-like" evidence="2">
    <location>
        <begin position="80"/>
        <end position="231"/>
    </location>
</feature>
<dbReference type="Gene3D" id="2.30.30.40">
    <property type="entry name" value="SH3 Domains"/>
    <property type="match status" value="1"/>
</dbReference>
<dbReference type="AlphaFoldDB" id="A0A3B1CMD1"/>
<gene>
    <name evidence="3" type="ORF">MNBD_NITROSPIRAE03-79</name>
</gene>
<evidence type="ECO:0000313" key="3">
    <source>
        <dbReference type="EMBL" id="VAX31319.1"/>
    </source>
</evidence>
<proteinExistence type="predicted"/>
<accession>A0A3B1CMD1</accession>
<feature type="compositionally biased region" description="Basic and acidic residues" evidence="1">
    <location>
        <begin position="38"/>
        <end position="50"/>
    </location>
</feature>
<dbReference type="GO" id="GO:0006935">
    <property type="term" value="P:chemotaxis"/>
    <property type="evidence" value="ECO:0007669"/>
    <property type="project" value="InterPro"/>
</dbReference>
<dbReference type="GO" id="GO:0005829">
    <property type="term" value="C:cytosol"/>
    <property type="evidence" value="ECO:0007669"/>
    <property type="project" value="TreeGrafter"/>
</dbReference>
<dbReference type="SUPFAM" id="SSF50341">
    <property type="entry name" value="CheW-like"/>
    <property type="match status" value="1"/>
</dbReference>
<feature type="compositionally biased region" description="Basic residues" evidence="1">
    <location>
        <begin position="1"/>
        <end position="12"/>
    </location>
</feature>
<dbReference type="PANTHER" id="PTHR22617:SF43">
    <property type="entry name" value="PROTEIN PILI"/>
    <property type="match status" value="1"/>
</dbReference>
<reference evidence="3" key="1">
    <citation type="submission" date="2018-06" db="EMBL/GenBank/DDBJ databases">
        <authorList>
            <person name="Zhirakovskaya E."/>
        </authorList>
    </citation>
    <scope>NUCLEOTIDE SEQUENCE</scope>
</reference>
<dbReference type="InterPro" id="IPR039315">
    <property type="entry name" value="CheW"/>
</dbReference>
<protein>
    <recommendedName>
        <fullName evidence="2">CheW-like domain-containing protein</fullName>
    </recommendedName>
</protein>
<dbReference type="Gene3D" id="2.40.50.180">
    <property type="entry name" value="CheA-289, Domain 4"/>
    <property type="match status" value="1"/>
</dbReference>
<evidence type="ECO:0000256" key="1">
    <source>
        <dbReference type="SAM" id="MobiDB-lite"/>
    </source>
</evidence>
<feature type="compositionally biased region" description="Basic and acidic residues" evidence="1">
    <location>
        <begin position="14"/>
        <end position="29"/>
    </location>
</feature>
<organism evidence="3">
    <name type="scientific">hydrothermal vent metagenome</name>
    <dbReference type="NCBI Taxonomy" id="652676"/>
    <lineage>
        <taxon>unclassified sequences</taxon>
        <taxon>metagenomes</taxon>
        <taxon>ecological metagenomes</taxon>
    </lineage>
</organism>
<dbReference type="EMBL" id="UOGI01000105">
    <property type="protein sequence ID" value="VAX31319.1"/>
    <property type="molecule type" value="Genomic_DNA"/>
</dbReference>
<dbReference type="Pfam" id="PF01584">
    <property type="entry name" value="CheW"/>
    <property type="match status" value="1"/>
</dbReference>
<feature type="region of interest" description="Disordered" evidence="1">
    <location>
        <begin position="1"/>
        <end position="72"/>
    </location>
</feature>
<dbReference type="PANTHER" id="PTHR22617">
    <property type="entry name" value="CHEMOTAXIS SENSOR HISTIDINE KINASE-RELATED"/>
    <property type="match status" value="1"/>
</dbReference>
<dbReference type="InterPro" id="IPR002545">
    <property type="entry name" value="CheW-lke_dom"/>
</dbReference>
<dbReference type="SMART" id="SM00260">
    <property type="entry name" value="CheW"/>
    <property type="match status" value="1"/>
</dbReference>
<sequence>MDIAKIRKKAAQTRKTEKPFTKEPSRTETENIANSKSSSKEKPPETEKQASPEGPPLTASPDGTSGATEDELQAETAETTIGLLCFQLGPEIYAFHMVDVQEIAHPPAITPVPGTPSYVKGLSSLRGKMVPILDLKARLNITDTENIPDTDRNRNRVTQKPKIIIVRGPKGPIGVMADRIIGVRRMPGSELNPVPPHITEEEARFIEGIIISEGMFMTVLRTEEALGLTITKKVHPEGNQ</sequence>
<evidence type="ECO:0000259" key="2">
    <source>
        <dbReference type="PROSITE" id="PS50851"/>
    </source>
</evidence>
<dbReference type="GO" id="GO:0007165">
    <property type="term" value="P:signal transduction"/>
    <property type="evidence" value="ECO:0007669"/>
    <property type="project" value="InterPro"/>
</dbReference>
<dbReference type="PROSITE" id="PS50851">
    <property type="entry name" value="CHEW"/>
    <property type="match status" value="1"/>
</dbReference>